<reference evidence="4" key="1">
    <citation type="submission" date="2016-10" db="EMBL/GenBank/DDBJ databases">
        <authorList>
            <person name="Varghese N."/>
            <person name="Submissions S."/>
        </authorList>
    </citation>
    <scope>NUCLEOTIDE SEQUENCE [LARGE SCALE GENOMIC DNA]</scope>
    <source>
        <strain evidence="4">DSM 18733</strain>
    </source>
</reference>
<dbReference type="STRING" id="407022.SAMN05661044_02894"/>
<dbReference type="SUPFAM" id="SSF48452">
    <property type="entry name" value="TPR-like"/>
    <property type="match status" value="1"/>
</dbReference>
<dbReference type="GO" id="GO:0008270">
    <property type="term" value="F:zinc ion binding"/>
    <property type="evidence" value="ECO:0007669"/>
    <property type="project" value="InterPro"/>
</dbReference>
<evidence type="ECO:0000313" key="3">
    <source>
        <dbReference type="EMBL" id="SEL56759.1"/>
    </source>
</evidence>
<protein>
    <submittedName>
        <fullName evidence="3">Aminopeptidase N</fullName>
    </submittedName>
</protein>
<dbReference type="PANTHER" id="PTHR11533">
    <property type="entry name" value="PROTEASE M1 ZINC METALLOPROTEASE"/>
    <property type="match status" value="1"/>
</dbReference>
<organism evidence="3 4">
    <name type="scientific">Olivibacter domesticus</name>
    <name type="common">Pseudosphingobacterium domesticum</name>
    <dbReference type="NCBI Taxonomy" id="407022"/>
    <lineage>
        <taxon>Bacteria</taxon>
        <taxon>Pseudomonadati</taxon>
        <taxon>Bacteroidota</taxon>
        <taxon>Sphingobacteriia</taxon>
        <taxon>Sphingobacteriales</taxon>
        <taxon>Sphingobacteriaceae</taxon>
        <taxon>Olivibacter</taxon>
    </lineage>
</organism>
<dbReference type="RefSeq" id="WP_093325573.1">
    <property type="nucleotide sequence ID" value="NZ_FOAF01000002.1"/>
</dbReference>
<dbReference type="Pfam" id="PF01433">
    <property type="entry name" value="Peptidase_M1"/>
    <property type="match status" value="1"/>
</dbReference>
<dbReference type="InterPro" id="IPR050344">
    <property type="entry name" value="Peptidase_M1_aminopeptidases"/>
</dbReference>
<name>A0A1H7R9C9_OLID1</name>
<sequence length="665" mass="75028">MRYKTSNRNILLCCFLVFSNIGYAQKNLQYQMKVNVDLAKHLFAVKGTLSFLTAPYSADSVDIVISKGSTAPVIRLLNTDVKISKTDTSHNTSGDVVYHLKFSRSLAPESPLEFDYQYERGAVRSFQYFIDSTFCMAGGYGSAWYPQLNSLSEDGSKKYTRGTGTISVTIASDLTAVMAASTSKTTINTGSKTMKFTYTQPDIFSLYIGNYIMHHYQGIVPFYAYTLADTPYNEEVSIKSEQVLSFLSTQFGPLKIPSFSIIEFPEHVSEQTGIGGASLLGGILMPSSAIGRFNYALFGHELAHQWWGNLVMAKGKKGEAMLSEGMAQYGSLQVVHHFDAGRAIDYRKKGYPGYIRDQCGFGYLKNAAAGNDEPLTYLTGSNDHIIADSKGFLVLELLSETIGKQKFNKALHQITARYQKSGLSWENFTSEISQAHGGKLDWFFNQWFEQTGVPEWKTEWEQRQNDVLLTITQISNNYKFPLELLITYENGESTIKEVEISKAFSSIKIPVQRKVISVKTDPYFKVIHWDEEMKPAAIAMSKISTVEKLRIEQKYDAAEKLARTYIDTLSKTDRYGVEFSLLYILGRMKGNQKKSAEALDYYMKAIKCAVRNTDYLAYTYYRIAQIAAQKKDQELFNWAVQNALKADKQNNGVDHIQTMTDRLSF</sequence>
<dbReference type="GO" id="GO:0043171">
    <property type="term" value="P:peptide catabolic process"/>
    <property type="evidence" value="ECO:0007669"/>
    <property type="project" value="TreeGrafter"/>
</dbReference>
<accession>A0A1H7R9C9</accession>
<dbReference type="InterPro" id="IPR014782">
    <property type="entry name" value="Peptidase_M1_dom"/>
</dbReference>
<dbReference type="Gene3D" id="1.10.390.10">
    <property type="entry name" value="Neutral Protease Domain 2"/>
    <property type="match status" value="1"/>
</dbReference>
<dbReference type="EMBL" id="FOAF01000002">
    <property type="protein sequence ID" value="SEL56759.1"/>
    <property type="molecule type" value="Genomic_DNA"/>
</dbReference>
<dbReference type="SUPFAM" id="SSF55486">
    <property type="entry name" value="Metalloproteases ('zincins'), catalytic domain"/>
    <property type="match status" value="1"/>
</dbReference>
<evidence type="ECO:0000313" key="4">
    <source>
        <dbReference type="Proteomes" id="UP000199421"/>
    </source>
</evidence>
<gene>
    <name evidence="3" type="ORF">SAMN05661044_02894</name>
</gene>
<dbReference type="OrthoDB" id="100605at2"/>
<keyword evidence="3" id="KW-0645">Protease</keyword>
<dbReference type="Proteomes" id="UP000199421">
    <property type="component" value="Unassembled WGS sequence"/>
</dbReference>
<dbReference type="AlphaFoldDB" id="A0A1H7R9C9"/>
<dbReference type="GO" id="GO:0005737">
    <property type="term" value="C:cytoplasm"/>
    <property type="evidence" value="ECO:0007669"/>
    <property type="project" value="TreeGrafter"/>
</dbReference>
<dbReference type="GO" id="GO:0070006">
    <property type="term" value="F:metalloaminopeptidase activity"/>
    <property type="evidence" value="ECO:0007669"/>
    <property type="project" value="TreeGrafter"/>
</dbReference>
<dbReference type="GO" id="GO:0016020">
    <property type="term" value="C:membrane"/>
    <property type="evidence" value="ECO:0007669"/>
    <property type="project" value="TreeGrafter"/>
</dbReference>
<keyword evidence="4" id="KW-1185">Reference proteome</keyword>
<keyword evidence="1" id="KW-0732">Signal</keyword>
<feature type="domain" description="Peptidase M1 membrane alanine aminopeptidase" evidence="2">
    <location>
        <begin position="297"/>
        <end position="447"/>
    </location>
</feature>
<dbReference type="PANTHER" id="PTHR11533:SF174">
    <property type="entry name" value="PUROMYCIN-SENSITIVE AMINOPEPTIDASE-RELATED"/>
    <property type="match status" value="1"/>
</dbReference>
<evidence type="ECO:0000259" key="2">
    <source>
        <dbReference type="Pfam" id="PF01433"/>
    </source>
</evidence>
<feature type="chain" id="PRO_5011754713" evidence="1">
    <location>
        <begin position="25"/>
        <end position="665"/>
    </location>
</feature>
<keyword evidence="3" id="KW-0378">Hydrolase</keyword>
<feature type="signal peptide" evidence="1">
    <location>
        <begin position="1"/>
        <end position="24"/>
    </location>
</feature>
<dbReference type="InterPro" id="IPR011990">
    <property type="entry name" value="TPR-like_helical_dom_sf"/>
</dbReference>
<dbReference type="GO" id="GO:0005615">
    <property type="term" value="C:extracellular space"/>
    <property type="evidence" value="ECO:0007669"/>
    <property type="project" value="TreeGrafter"/>
</dbReference>
<dbReference type="InterPro" id="IPR027268">
    <property type="entry name" value="Peptidase_M4/M1_CTD_sf"/>
</dbReference>
<proteinExistence type="predicted"/>
<evidence type="ECO:0000256" key="1">
    <source>
        <dbReference type="SAM" id="SignalP"/>
    </source>
</evidence>
<dbReference type="GO" id="GO:0042277">
    <property type="term" value="F:peptide binding"/>
    <property type="evidence" value="ECO:0007669"/>
    <property type="project" value="TreeGrafter"/>
</dbReference>
<keyword evidence="3" id="KW-0031">Aminopeptidase</keyword>